<dbReference type="EMBL" id="NBNE01005911">
    <property type="protein sequence ID" value="OWZ02833.1"/>
    <property type="molecule type" value="Genomic_DNA"/>
</dbReference>
<comment type="caution">
    <text evidence="1">The sequence shown here is derived from an EMBL/GenBank/DDBJ whole genome shotgun (WGS) entry which is preliminary data.</text>
</comment>
<dbReference type="STRING" id="4795.A0A225VBS4"/>
<dbReference type="AlphaFoldDB" id="A0A225VBS4"/>
<protein>
    <submittedName>
        <fullName evidence="1">Uncharacterized protein</fullName>
    </submittedName>
</protein>
<sequence length="201" mass="23440">MILMQILGEYLNTRTDAKEALEIQREIISSNRLCKKKSNEYVPAKAVPILLEMLTVLHKFPDSDKIPTNFINDCRVWFKAVSAFAFYLIIRRKDFNTNDDFTGARRCLLGGGKMSEQNFMRLPNVVVRASNRTGKKPPGYIAKHLYNRWFTSNTGRRAGAQYRFIYAEPARRRIEYIEINGDIREYIFSISLFTRRIVQTV</sequence>
<dbReference type="Proteomes" id="UP000198211">
    <property type="component" value="Unassembled WGS sequence"/>
</dbReference>
<evidence type="ECO:0000313" key="2">
    <source>
        <dbReference type="Proteomes" id="UP000198211"/>
    </source>
</evidence>
<gene>
    <name evidence="1" type="ORF">PHMEG_00025536</name>
</gene>
<organism evidence="1 2">
    <name type="scientific">Phytophthora megakarya</name>
    <dbReference type="NCBI Taxonomy" id="4795"/>
    <lineage>
        <taxon>Eukaryota</taxon>
        <taxon>Sar</taxon>
        <taxon>Stramenopiles</taxon>
        <taxon>Oomycota</taxon>
        <taxon>Peronosporomycetes</taxon>
        <taxon>Peronosporales</taxon>
        <taxon>Peronosporaceae</taxon>
        <taxon>Phytophthora</taxon>
    </lineage>
</organism>
<reference evidence="2" key="1">
    <citation type="submission" date="2017-03" db="EMBL/GenBank/DDBJ databases">
        <title>Phytopthora megakarya and P. palmivora, two closely related causual agents of cacao black pod achieved similar genome size and gene model numbers by different mechanisms.</title>
        <authorList>
            <person name="Ali S."/>
            <person name="Shao J."/>
            <person name="Larry D.J."/>
            <person name="Kronmiller B."/>
            <person name="Shen D."/>
            <person name="Strem M.D."/>
            <person name="Melnick R.L."/>
            <person name="Guiltinan M.J."/>
            <person name="Tyler B.M."/>
            <person name="Meinhardt L.W."/>
            <person name="Bailey B.A."/>
        </authorList>
    </citation>
    <scope>NUCLEOTIDE SEQUENCE [LARGE SCALE GENOMIC DNA]</scope>
    <source>
        <strain evidence="2">zdho120</strain>
    </source>
</reference>
<keyword evidence="2" id="KW-1185">Reference proteome</keyword>
<accession>A0A225VBS4</accession>
<name>A0A225VBS4_9STRA</name>
<proteinExistence type="predicted"/>
<evidence type="ECO:0000313" key="1">
    <source>
        <dbReference type="EMBL" id="OWZ02833.1"/>
    </source>
</evidence>